<organism evidence="2 3">
    <name type="scientific">Streptomyces griseoluteus</name>
    <dbReference type="NCBI Taxonomy" id="29306"/>
    <lineage>
        <taxon>Bacteria</taxon>
        <taxon>Bacillati</taxon>
        <taxon>Actinomycetota</taxon>
        <taxon>Actinomycetes</taxon>
        <taxon>Kitasatosporales</taxon>
        <taxon>Streptomycetaceae</taxon>
        <taxon>Streptomyces</taxon>
    </lineage>
</organism>
<name>A0A4Z1DGR9_STRGP</name>
<keyword evidence="3" id="KW-1185">Reference proteome</keyword>
<evidence type="ECO:0000313" key="3">
    <source>
        <dbReference type="Proteomes" id="UP000298513"/>
    </source>
</evidence>
<dbReference type="Proteomes" id="UP000298513">
    <property type="component" value="Unassembled WGS sequence"/>
</dbReference>
<accession>A0A4Z1DGR9</accession>
<comment type="caution">
    <text evidence="2">The sequence shown here is derived from an EMBL/GenBank/DDBJ whole genome shotgun (WGS) entry which is preliminary data.</text>
</comment>
<reference evidence="2 3" key="1">
    <citation type="submission" date="2019-04" db="EMBL/GenBank/DDBJ databases">
        <title>Streptomyces sp. nov. Bv016 isolated from bark of Buahinia variegata.</title>
        <authorList>
            <person name="Kanchanasin P."/>
            <person name="Tanasupawat S."/>
            <person name="Yuki M."/>
            <person name="Kudo T."/>
        </authorList>
    </citation>
    <scope>NUCLEOTIDE SEQUENCE [LARGE SCALE GENOMIC DNA]</scope>
    <source>
        <strain evidence="2 3">JCM 4765</strain>
    </source>
</reference>
<evidence type="ECO:0000313" key="2">
    <source>
        <dbReference type="EMBL" id="TGN82878.1"/>
    </source>
</evidence>
<sequence>MHVGKRIGSAAAVLGLTAVGMVAATGTAAAASYNGGCGSGYSVIDSKDVGDGNTFLTYNSSTGYNCVVTVSDTPGKPMHLRAALRIHRTDTVWKAAELDEGTYNYYAGPVYLYASHSCIDFGGSANSSYFQVDYGVHCG</sequence>
<dbReference type="AlphaFoldDB" id="A0A4Z1DGR9"/>
<protein>
    <submittedName>
        <fullName evidence="2">Spore-associated protein A</fullName>
    </submittedName>
</protein>
<feature type="chain" id="PRO_5039319865" evidence="1">
    <location>
        <begin position="24"/>
        <end position="139"/>
    </location>
</feature>
<gene>
    <name evidence="2" type="ORF">E5082_14770</name>
</gene>
<dbReference type="EMBL" id="SRRU01000005">
    <property type="protein sequence ID" value="TGN82878.1"/>
    <property type="molecule type" value="Genomic_DNA"/>
</dbReference>
<keyword evidence="1" id="KW-0732">Signal</keyword>
<evidence type="ECO:0000256" key="1">
    <source>
        <dbReference type="SAM" id="SignalP"/>
    </source>
</evidence>
<proteinExistence type="predicted"/>
<feature type="signal peptide" evidence="1">
    <location>
        <begin position="1"/>
        <end position="23"/>
    </location>
</feature>